<evidence type="ECO:0000259" key="2">
    <source>
        <dbReference type="Pfam" id="PF12959"/>
    </source>
</evidence>
<evidence type="ECO:0000259" key="1">
    <source>
        <dbReference type="Pfam" id="PF12957"/>
    </source>
</evidence>
<comment type="caution">
    <text evidence="3">The sequence shown here is derived from an EMBL/GenBank/DDBJ whole genome shotgun (WGS) entry which is preliminary data.</text>
</comment>
<accession>A0ABS2GNK2</accession>
<sequence length="212" mass="24218">MNEEKLIDALYKKMHNELEAYHSWLTTLSPDEIIDRGYEFSVRKDIMEVMETIELTAEQASALLKSSHPLEDVYWRYQGENSNAIYMNDEIMASIENQADEVLRESEKGPALVIEPGKAPYVKEIAFTLKSLRAEVGTEYIEARCPFTDPVALICDIEGKLKGKPLNQYLKGPDGKPYDYITGTCVLTSLKGDHFGPLDQQYIEKFSKYFEN</sequence>
<protein>
    <submittedName>
        <fullName evidence="3">DUF3848 domain-containing protein</fullName>
    </submittedName>
</protein>
<keyword evidence="4" id="KW-1185">Reference proteome</keyword>
<evidence type="ECO:0000313" key="4">
    <source>
        <dbReference type="Proteomes" id="UP000724149"/>
    </source>
</evidence>
<dbReference type="RefSeq" id="WP_204721766.1">
    <property type="nucleotide sequence ID" value="NZ_JACSNR010000010.1"/>
</dbReference>
<name>A0ABS2GNK2_9FIRM</name>
<reference evidence="3 4" key="1">
    <citation type="journal article" date="2021" name="Sci. Rep.">
        <title>The distribution of antibiotic resistance genes in chicken gut microbiota commensals.</title>
        <authorList>
            <person name="Juricova H."/>
            <person name="Matiasovicova J."/>
            <person name="Kubasova T."/>
            <person name="Cejkova D."/>
            <person name="Rychlik I."/>
        </authorList>
    </citation>
    <scope>NUCLEOTIDE SEQUENCE [LARGE SCALE GENOMIC DNA]</scope>
    <source>
        <strain evidence="3 4">An564</strain>
    </source>
</reference>
<dbReference type="InterPro" id="IPR024559">
    <property type="entry name" value="DUF3846"/>
</dbReference>
<gene>
    <name evidence="3" type="ORF">H9X81_10360</name>
</gene>
<organism evidence="3 4">
    <name type="scientific">Hydrogenoanaerobacterium saccharovorans</name>
    <dbReference type="NCBI Taxonomy" id="474960"/>
    <lineage>
        <taxon>Bacteria</taxon>
        <taxon>Bacillati</taxon>
        <taxon>Bacillota</taxon>
        <taxon>Clostridia</taxon>
        <taxon>Eubacteriales</taxon>
        <taxon>Oscillospiraceae</taxon>
        <taxon>Hydrogenoanaerobacterium</taxon>
    </lineage>
</organism>
<feature type="domain" description="DUF3848" evidence="2">
    <location>
        <begin position="9"/>
        <end position="103"/>
    </location>
</feature>
<dbReference type="InterPro" id="IPR024380">
    <property type="entry name" value="DUF3848"/>
</dbReference>
<feature type="domain" description="DUF3846" evidence="1">
    <location>
        <begin position="111"/>
        <end position="210"/>
    </location>
</feature>
<proteinExistence type="predicted"/>
<dbReference type="Proteomes" id="UP000724149">
    <property type="component" value="Unassembled WGS sequence"/>
</dbReference>
<dbReference type="EMBL" id="JACSNR010000010">
    <property type="protein sequence ID" value="MBM6924085.1"/>
    <property type="molecule type" value="Genomic_DNA"/>
</dbReference>
<dbReference type="Pfam" id="PF12959">
    <property type="entry name" value="DUF3848"/>
    <property type="match status" value="1"/>
</dbReference>
<evidence type="ECO:0000313" key="3">
    <source>
        <dbReference type="EMBL" id="MBM6924085.1"/>
    </source>
</evidence>
<dbReference type="Pfam" id="PF12957">
    <property type="entry name" value="DUF3846"/>
    <property type="match status" value="1"/>
</dbReference>